<dbReference type="Pfam" id="PF04545">
    <property type="entry name" value="Sigma70_r4"/>
    <property type="match status" value="1"/>
</dbReference>
<reference evidence="8 9" key="1">
    <citation type="submission" date="2019-05" db="EMBL/GenBank/DDBJ databases">
        <authorList>
            <person name="Lee S.D."/>
        </authorList>
    </citation>
    <scope>NUCLEOTIDE SEQUENCE [LARGE SCALE GENOMIC DNA]</scope>
    <source>
        <strain evidence="8 9">YC2-7</strain>
    </source>
</reference>
<dbReference type="NCBIfam" id="NF007230">
    <property type="entry name" value="PRK09648.1"/>
    <property type="match status" value="1"/>
</dbReference>
<dbReference type="Gene3D" id="1.10.1740.10">
    <property type="match status" value="1"/>
</dbReference>
<dbReference type="InterPro" id="IPR014284">
    <property type="entry name" value="RNA_pol_sigma-70_dom"/>
</dbReference>
<dbReference type="GO" id="GO:0006352">
    <property type="term" value="P:DNA-templated transcription initiation"/>
    <property type="evidence" value="ECO:0007669"/>
    <property type="project" value="InterPro"/>
</dbReference>
<keyword evidence="9" id="KW-1185">Reference proteome</keyword>
<dbReference type="Gene3D" id="1.10.10.10">
    <property type="entry name" value="Winged helix-like DNA-binding domain superfamily/Winged helix DNA-binding domain"/>
    <property type="match status" value="1"/>
</dbReference>
<evidence type="ECO:0000313" key="8">
    <source>
        <dbReference type="EMBL" id="NMN94052.1"/>
    </source>
</evidence>
<dbReference type="Proteomes" id="UP000535543">
    <property type="component" value="Unassembled WGS sequence"/>
</dbReference>
<dbReference type="SUPFAM" id="SSF88946">
    <property type="entry name" value="Sigma2 domain of RNA polymerase sigma factors"/>
    <property type="match status" value="1"/>
</dbReference>
<keyword evidence="5" id="KW-0804">Transcription</keyword>
<keyword evidence="2" id="KW-0805">Transcription regulation</keyword>
<dbReference type="InterPro" id="IPR036388">
    <property type="entry name" value="WH-like_DNA-bd_sf"/>
</dbReference>
<evidence type="ECO:0000256" key="3">
    <source>
        <dbReference type="ARBA" id="ARBA00023082"/>
    </source>
</evidence>
<dbReference type="NCBIfam" id="TIGR02937">
    <property type="entry name" value="sigma70-ECF"/>
    <property type="match status" value="1"/>
</dbReference>
<dbReference type="GO" id="GO:0003677">
    <property type="term" value="F:DNA binding"/>
    <property type="evidence" value="ECO:0007669"/>
    <property type="project" value="UniProtKB-KW"/>
</dbReference>
<feature type="domain" description="RNA polymerase sigma-70 region 2" evidence="6">
    <location>
        <begin position="47"/>
        <end position="117"/>
    </location>
</feature>
<dbReference type="PANTHER" id="PTHR43133:SF58">
    <property type="entry name" value="ECF RNA POLYMERASE SIGMA FACTOR SIGD"/>
    <property type="match status" value="1"/>
</dbReference>
<proteinExistence type="inferred from homology"/>
<dbReference type="InterPro" id="IPR007627">
    <property type="entry name" value="RNA_pol_sigma70_r2"/>
</dbReference>
<comment type="caution">
    <text evidence="8">The sequence shown here is derived from an EMBL/GenBank/DDBJ whole genome shotgun (WGS) entry which is preliminary data.</text>
</comment>
<evidence type="ECO:0000313" key="9">
    <source>
        <dbReference type="Proteomes" id="UP000535543"/>
    </source>
</evidence>
<dbReference type="GO" id="GO:0016987">
    <property type="term" value="F:sigma factor activity"/>
    <property type="evidence" value="ECO:0007669"/>
    <property type="project" value="UniProtKB-KW"/>
</dbReference>
<evidence type="ECO:0000259" key="6">
    <source>
        <dbReference type="Pfam" id="PF04542"/>
    </source>
</evidence>
<dbReference type="InterPro" id="IPR007630">
    <property type="entry name" value="RNA_pol_sigma70_r4"/>
</dbReference>
<dbReference type="AlphaFoldDB" id="A0A848KBH1"/>
<name>A0A848KBH1_9NOCA</name>
<dbReference type="InterPro" id="IPR013325">
    <property type="entry name" value="RNA_pol_sigma_r2"/>
</dbReference>
<keyword evidence="4" id="KW-0238">DNA-binding</keyword>
<sequence length="213" mass="23254">MYPEIAGYAITSECGENSMADLATSKALEALVPYAAAGDEAAVTEIIRLVHPLMRRYCSNRLGRPGDLQVTADDIAQEICIATIRAIPRYEDQGKSFLAFVYGIAANKLADARRRNQSHSLQSVDELPERICEEHGPEELALAGEQREHIRQLMDVLSPKHKEVLVMRLVMGWSAAETADALGTSAGVVRVMQHRALNRLRAQIGSTALAMAG</sequence>
<evidence type="ECO:0000256" key="2">
    <source>
        <dbReference type="ARBA" id="ARBA00023015"/>
    </source>
</evidence>
<evidence type="ECO:0000256" key="5">
    <source>
        <dbReference type="ARBA" id="ARBA00023163"/>
    </source>
</evidence>
<dbReference type="SUPFAM" id="SSF88659">
    <property type="entry name" value="Sigma3 and sigma4 domains of RNA polymerase sigma factors"/>
    <property type="match status" value="1"/>
</dbReference>
<dbReference type="InterPro" id="IPR039425">
    <property type="entry name" value="RNA_pol_sigma-70-like"/>
</dbReference>
<evidence type="ECO:0000256" key="1">
    <source>
        <dbReference type="ARBA" id="ARBA00010641"/>
    </source>
</evidence>
<dbReference type="InterPro" id="IPR013324">
    <property type="entry name" value="RNA_pol_sigma_r3/r4-like"/>
</dbReference>
<dbReference type="PANTHER" id="PTHR43133">
    <property type="entry name" value="RNA POLYMERASE ECF-TYPE SIGMA FACTO"/>
    <property type="match status" value="1"/>
</dbReference>
<reference evidence="8 9" key="2">
    <citation type="submission" date="2020-06" db="EMBL/GenBank/DDBJ databases">
        <title>Antribacter stalactiti gen. nov., sp. nov., a new member of the family Nacardiaceae isolated from a cave.</title>
        <authorList>
            <person name="Kim I.S."/>
        </authorList>
    </citation>
    <scope>NUCLEOTIDE SEQUENCE [LARGE SCALE GENOMIC DNA]</scope>
    <source>
        <strain evidence="8 9">YC2-7</strain>
    </source>
</reference>
<evidence type="ECO:0000259" key="7">
    <source>
        <dbReference type="Pfam" id="PF04545"/>
    </source>
</evidence>
<dbReference type="Pfam" id="PF04542">
    <property type="entry name" value="Sigma70_r2"/>
    <property type="match status" value="1"/>
</dbReference>
<comment type="similarity">
    <text evidence="1">Belongs to the sigma-70 factor family. ECF subfamily.</text>
</comment>
<dbReference type="EMBL" id="VCQU01000001">
    <property type="protein sequence ID" value="NMN94052.1"/>
    <property type="molecule type" value="Genomic_DNA"/>
</dbReference>
<keyword evidence="3" id="KW-0731">Sigma factor</keyword>
<organism evidence="8 9">
    <name type="scientific">Antrihabitans stalactiti</name>
    <dbReference type="NCBI Taxonomy" id="2584121"/>
    <lineage>
        <taxon>Bacteria</taxon>
        <taxon>Bacillati</taxon>
        <taxon>Actinomycetota</taxon>
        <taxon>Actinomycetes</taxon>
        <taxon>Mycobacteriales</taxon>
        <taxon>Nocardiaceae</taxon>
        <taxon>Antrihabitans</taxon>
    </lineage>
</organism>
<feature type="domain" description="RNA polymerase sigma-70 region 4" evidence="7">
    <location>
        <begin position="153"/>
        <end position="202"/>
    </location>
</feature>
<gene>
    <name evidence="8" type="ORF">FGL95_03260</name>
</gene>
<dbReference type="CDD" id="cd06171">
    <property type="entry name" value="Sigma70_r4"/>
    <property type="match status" value="1"/>
</dbReference>
<protein>
    <submittedName>
        <fullName evidence="8">Sigma-70 family RNA polymerase sigma factor</fullName>
    </submittedName>
</protein>
<evidence type="ECO:0000256" key="4">
    <source>
        <dbReference type="ARBA" id="ARBA00023125"/>
    </source>
</evidence>
<accession>A0A848KBH1</accession>